<dbReference type="EMBL" id="CP017558">
    <property type="protein sequence ID" value="AOW06445.1"/>
    <property type="molecule type" value="Genomic_DNA"/>
</dbReference>
<proteinExistence type="predicted"/>
<name>A0A1D8NLD7_YARLL</name>
<dbReference type="RefSeq" id="XP_068139310.1">
    <property type="nucleotide sequence ID" value="XM_068283209.1"/>
</dbReference>
<evidence type="ECO:0000313" key="2">
    <source>
        <dbReference type="Proteomes" id="UP000182444"/>
    </source>
</evidence>
<accession>A0A1D8NLD7</accession>
<evidence type="ECO:0000313" key="1">
    <source>
        <dbReference type="EMBL" id="AOW06445.1"/>
    </source>
</evidence>
<reference evidence="1 2" key="1">
    <citation type="journal article" date="2016" name="PLoS ONE">
        <title>Sequence Assembly of Yarrowia lipolytica Strain W29/CLIB89 Shows Transposable Element Diversity.</title>
        <authorList>
            <person name="Magnan C."/>
            <person name="Yu J."/>
            <person name="Chang I."/>
            <person name="Jahn E."/>
            <person name="Kanomata Y."/>
            <person name="Wu J."/>
            <person name="Zeller M."/>
            <person name="Oakes M."/>
            <person name="Baldi P."/>
            <person name="Sandmeyer S."/>
        </authorList>
    </citation>
    <scope>NUCLEOTIDE SEQUENCE [LARGE SCALE GENOMIC DNA]</scope>
    <source>
        <strain evidence="2">CLIB89(W29)</strain>
    </source>
</reference>
<dbReference type="Proteomes" id="UP000182444">
    <property type="component" value="Chromosome 1F"/>
</dbReference>
<protein>
    <submittedName>
        <fullName evidence="1">Uncharacterized protein</fullName>
    </submittedName>
</protein>
<dbReference type="AlphaFoldDB" id="A0A1D8NLD7"/>
<dbReference type="VEuPathDB" id="FungiDB:YALI1_F00960g"/>
<organism evidence="1 2">
    <name type="scientific">Yarrowia lipolytica</name>
    <name type="common">Candida lipolytica</name>
    <dbReference type="NCBI Taxonomy" id="4952"/>
    <lineage>
        <taxon>Eukaryota</taxon>
        <taxon>Fungi</taxon>
        <taxon>Dikarya</taxon>
        <taxon>Ascomycota</taxon>
        <taxon>Saccharomycotina</taxon>
        <taxon>Dipodascomycetes</taxon>
        <taxon>Dipodascales</taxon>
        <taxon>Dipodascales incertae sedis</taxon>
        <taxon>Yarrowia</taxon>
    </lineage>
</organism>
<gene>
    <name evidence="1" type="ORF">YALI1_F00960g</name>
</gene>
<dbReference type="GeneID" id="94583802"/>
<sequence>MSSERSAWVLELFGAENHQPSSGTHSTNGWRGLVIPRDAMGLFRDFHLVDEDRGRAEKQLIYAREVRQVSTGALWC</sequence>